<evidence type="ECO:0000256" key="1">
    <source>
        <dbReference type="SAM" id="MobiDB-lite"/>
    </source>
</evidence>
<dbReference type="RefSeq" id="WP_095981835.1">
    <property type="nucleotide sequence ID" value="NZ_CP022163.1"/>
</dbReference>
<proteinExistence type="predicted"/>
<dbReference type="Proteomes" id="UP000217289">
    <property type="component" value="Chromosome"/>
</dbReference>
<organism evidence="2 3">
    <name type="scientific">Melittangium boletus DSM 14713</name>
    <dbReference type="NCBI Taxonomy" id="1294270"/>
    <lineage>
        <taxon>Bacteria</taxon>
        <taxon>Pseudomonadati</taxon>
        <taxon>Myxococcota</taxon>
        <taxon>Myxococcia</taxon>
        <taxon>Myxococcales</taxon>
        <taxon>Cystobacterineae</taxon>
        <taxon>Archangiaceae</taxon>
        <taxon>Melittangium</taxon>
    </lineage>
</organism>
<keyword evidence="3" id="KW-1185">Reference proteome</keyword>
<dbReference type="EMBL" id="CP022163">
    <property type="protein sequence ID" value="ATB33857.1"/>
    <property type="molecule type" value="Genomic_DNA"/>
</dbReference>
<evidence type="ECO:0000313" key="2">
    <source>
        <dbReference type="EMBL" id="ATB33857.1"/>
    </source>
</evidence>
<sequence>MLVGLLTAALLAAPLACRKPAKPSEAYYEAQTRFGKLFAAKGDEAFVDPELASIETLLTQVPEDSLDAASARELRTRIEEGKQRARSQQRAREDALASARKSGQMPLGFTEPSGGPSRPAPPPAQEADAGTDAGTGGGTPGIGTSVAELSSGFSGCFKQGESLQVQGRGIRESWELADRAACRQQYASLQDQLMIVENGKVLGLAPRSALQAVSADGGTRPAGDAGR</sequence>
<accession>A0A250IRP6</accession>
<protein>
    <submittedName>
        <fullName evidence="2">Uncharacterized protein</fullName>
    </submittedName>
</protein>
<gene>
    <name evidence="2" type="ORF">MEBOL_007358</name>
</gene>
<name>A0A250IRP6_9BACT</name>
<dbReference type="OrthoDB" id="5504738at2"/>
<reference evidence="2 3" key="1">
    <citation type="submission" date="2017-06" db="EMBL/GenBank/DDBJ databases">
        <authorList>
            <person name="Kim H.J."/>
            <person name="Triplett B.A."/>
        </authorList>
    </citation>
    <scope>NUCLEOTIDE SEQUENCE [LARGE SCALE GENOMIC DNA]</scope>
    <source>
        <strain evidence="2 3">DSM 14713</strain>
    </source>
</reference>
<evidence type="ECO:0000313" key="3">
    <source>
        <dbReference type="Proteomes" id="UP000217289"/>
    </source>
</evidence>
<feature type="region of interest" description="Disordered" evidence="1">
    <location>
        <begin position="78"/>
        <end position="144"/>
    </location>
</feature>
<dbReference type="AlphaFoldDB" id="A0A250IRP6"/>
<dbReference type="KEGG" id="mbd:MEBOL_007358"/>